<feature type="signal peptide" evidence="1">
    <location>
        <begin position="1"/>
        <end position="21"/>
    </location>
</feature>
<protein>
    <recommendedName>
        <fullName evidence="4">Polyketide cyclase / dehydrase and lipid transport</fullName>
    </recommendedName>
</protein>
<keyword evidence="3" id="KW-1185">Reference proteome</keyword>
<dbReference type="SUPFAM" id="SSF55961">
    <property type="entry name" value="Bet v1-like"/>
    <property type="match status" value="1"/>
</dbReference>
<reference evidence="2 3" key="1">
    <citation type="submission" date="2016-09" db="EMBL/GenBank/DDBJ databases">
        <title>Pseudonocardia autotrophica DSM535, a candidate organism with high potential of specific P450 cytochromes.</title>
        <authorList>
            <person name="Grumaz C."/>
            <person name="Vainshtein Y."/>
            <person name="Kirstahler P."/>
            <person name="Sohn K."/>
        </authorList>
    </citation>
    <scope>NUCLEOTIDE SEQUENCE [LARGE SCALE GENOMIC DNA]</scope>
    <source>
        <strain evidence="2 3">DSM 535</strain>
    </source>
</reference>
<dbReference type="EMBL" id="MIGB01000007">
    <property type="protein sequence ID" value="OSY41751.1"/>
    <property type="molecule type" value="Genomic_DNA"/>
</dbReference>
<dbReference type="STRING" id="2074.BG845_01779"/>
<comment type="caution">
    <text evidence="2">The sequence shown here is derived from an EMBL/GenBank/DDBJ whole genome shotgun (WGS) entry which is preliminary data.</text>
</comment>
<dbReference type="AlphaFoldDB" id="A0A1Y2N3J4"/>
<gene>
    <name evidence="2" type="ORF">BG845_01779</name>
</gene>
<evidence type="ECO:0000313" key="3">
    <source>
        <dbReference type="Proteomes" id="UP000194360"/>
    </source>
</evidence>
<proteinExistence type="predicted"/>
<accession>A0A1Y2N3J4</accession>
<evidence type="ECO:0000313" key="2">
    <source>
        <dbReference type="EMBL" id="OSY41751.1"/>
    </source>
</evidence>
<keyword evidence="1" id="KW-0732">Signal</keyword>
<feature type="chain" id="PRO_5039092010" description="Polyketide cyclase / dehydrase and lipid transport" evidence="1">
    <location>
        <begin position="22"/>
        <end position="218"/>
    </location>
</feature>
<organism evidence="2 3">
    <name type="scientific">Pseudonocardia autotrophica</name>
    <name type="common">Amycolata autotrophica</name>
    <name type="synonym">Nocardia autotrophica</name>
    <dbReference type="NCBI Taxonomy" id="2074"/>
    <lineage>
        <taxon>Bacteria</taxon>
        <taxon>Bacillati</taxon>
        <taxon>Actinomycetota</taxon>
        <taxon>Actinomycetes</taxon>
        <taxon>Pseudonocardiales</taxon>
        <taxon>Pseudonocardiaceae</taxon>
        <taxon>Pseudonocardia</taxon>
    </lineage>
</organism>
<dbReference type="Gene3D" id="3.30.530.20">
    <property type="match status" value="1"/>
</dbReference>
<dbReference type="InterPro" id="IPR023393">
    <property type="entry name" value="START-like_dom_sf"/>
</dbReference>
<sequence length="218" mass="23224">MRTRIALTAAGAALGLGLALRATRSGGSTGTEALAGLPGDVLVPDATVSITRAISIAAPPERVWPWLVQLGQGRGGFYSHDALENLAGLDVHSADRIDPRLQDLAVGDPVHLAREVALRVAALEPGAHLVLFGAPEPGEPEVMPFRFSWAFVLRPGEADATGVPGTRLLVRERYRPRDVAARLMVELVLSVSGLMSSRMLRGIRERAERVPAPQPVSR</sequence>
<name>A0A1Y2N3J4_PSEAH</name>
<evidence type="ECO:0008006" key="4">
    <source>
        <dbReference type="Google" id="ProtNLM"/>
    </source>
</evidence>
<dbReference type="Proteomes" id="UP000194360">
    <property type="component" value="Unassembled WGS sequence"/>
</dbReference>
<evidence type="ECO:0000256" key="1">
    <source>
        <dbReference type="SAM" id="SignalP"/>
    </source>
</evidence>
<dbReference type="OrthoDB" id="3255669at2"/>
<dbReference type="RefSeq" id="WP_085912073.1">
    <property type="nucleotide sequence ID" value="NZ_AP018920.1"/>
</dbReference>